<reference evidence="4" key="1">
    <citation type="submission" date="2021-03" db="EMBL/GenBank/DDBJ databases">
        <title>Leucobacter chromiisoli sp. nov., isolated from chromium-containing soil of chemical plant.</title>
        <authorList>
            <person name="Xu Z."/>
        </authorList>
    </citation>
    <scope>NUCLEOTIDE SEQUENCE</scope>
    <source>
        <strain evidence="4">S27</strain>
    </source>
</reference>
<feature type="signal peptide" evidence="3">
    <location>
        <begin position="1"/>
        <end position="20"/>
    </location>
</feature>
<evidence type="ECO:0000313" key="4">
    <source>
        <dbReference type="EMBL" id="MBO1901950.1"/>
    </source>
</evidence>
<comment type="caution">
    <text evidence="4">The sequence shown here is derived from an EMBL/GenBank/DDBJ whole genome shotgun (WGS) entry which is preliminary data.</text>
</comment>
<dbReference type="AlphaFoldDB" id="A0A939ML62"/>
<evidence type="ECO:0000256" key="3">
    <source>
        <dbReference type="SAM" id="SignalP"/>
    </source>
</evidence>
<dbReference type="InterPro" id="IPR019051">
    <property type="entry name" value="Trp_biosyn_TM_oprn/chp"/>
</dbReference>
<evidence type="ECO:0000256" key="2">
    <source>
        <dbReference type="SAM" id="Phobius"/>
    </source>
</evidence>
<proteinExistence type="predicted"/>
<feature type="transmembrane region" description="Helical" evidence="2">
    <location>
        <begin position="76"/>
        <end position="97"/>
    </location>
</feature>
<keyword evidence="2" id="KW-1133">Transmembrane helix</keyword>
<accession>A0A939ML62</accession>
<sequence>MRSKAVLLLAIALAAALALAAATQPWVVVSFTEGSAAFDWLELTGQQLNPSLSPIALAGLAAALALTIAGPVFRRVLGALVLLLGAGLAALGVFSLIDPRGGVSWSVSEVTGITGDAQYGVIRDVTATSWPSAAVAAGAVIALLGVAVLLLGGRWKAGGRRFRSDERPPAPESGREPDRISDWDALSGGDDPTRSQE</sequence>
<evidence type="ECO:0000313" key="5">
    <source>
        <dbReference type="Proteomes" id="UP000664382"/>
    </source>
</evidence>
<dbReference type="Pfam" id="PF09534">
    <property type="entry name" value="Trp_oprn_chp"/>
    <property type="match status" value="1"/>
</dbReference>
<dbReference type="RefSeq" id="WP_208097710.1">
    <property type="nucleotide sequence ID" value="NZ_JAGDYM010000009.1"/>
</dbReference>
<keyword evidence="2" id="KW-0472">Membrane</keyword>
<feature type="transmembrane region" description="Helical" evidence="2">
    <location>
        <begin position="51"/>
        <end position="69"/>
    </location>
</feature>
<keyword evidence="2" id="KW-0812">Transmembrane</keyword>
<organism evidence="4 5">
    <name type="scientific">Leucobacter weissii</name>
    <dbReference type="NCBI Taxonomy" id="1983706"/>
    <lineage>
        <taxon>Bacteria</taxon>
        <taxon>Bacillati</taxon>
        <taxon>Actinomycetota</taxon>
        <taxon>Actinomycetes</taxon>
        <taxon>Micrococcales</taxon>
        <taxon>Microbacteriaceae</taxon>
        <taxon>Leucobacter</taxon>
    </lineage>
</organism>
<name>A0A939ML62_9MICO</name>
<feature type="compositionally biased region" description="Basic and acidic residues" evidence="1">
    <location>
        <begin position="162"/>
        <end position="182"/>
    </location>
</feature>
<protein>
    <submittedName>
        <fullName evidence="4">Trp biosynthesis-associated membrane protein</fullName>
    </submittedName>
</protein>
<evidence type="ECO:0000256" key="1">
    <source>
        <dbReference type="SAM" id="MobiDB-lite"/>
    </source>
</evidence>
<dbReference type="EMBL" id="JAGDYM010000009">
    <property type="protein sequence ID" value="MBO1901950.1"/>
    <property type="molecule type" value="Genomic_DNA"/>
</dbReference>
<dbReference type="Proteomes" id="UP000664382">
    <property type="component" value="Unassembled WGS sequence"/>
</dbReference>
<feature type="chain" id="PRO_5039457877" evidence="3">
    <location>
        <begin position="21"/>
        <end position="197"/>
    </location>
</feature>
<feature type="transmembrane region" description="Helical" evidence="2">
    <location>
        <begin position="133"/>
        <end position="153"/>
    </location>
</feature>
<gene>
    <name evidence="4" type="ORF">J4H92_08315</name>
</gene>
<keyword evidence="3" id="KW-0732">Signal</keyword>
<feature type="region of interest" description="Disordered" evidence="1">
    <location>
        <begin position="160"/>
        <end position="197"/>
    </location>
</feature>
<keyword evidence="5" id="KW-1185">Reference proteome</keyword>